<accession>W5Z4L1</accession>
<dbReference type="EMBL" id="CP007152">
    <property type="protein sequence ID" value="AHI33378.1"/>
    <property type="molecule type" value="Genomic_DNA"/>
</dbReference>
<keyword evidence="1" id="KW-0812">Transmembrane</keyword>
<dbReference type="HOGENOM" id="CLU_1271046_0_0_6"/>
<name>W5Z4L1_9GAMM</name>
<dbReference type="AlphaFoldDB" id="W5Z4L1"/>
<feature type="transmembrane region" description="Helical" evidence="1">
    <location>
        <begin position="38"/>
        <end position="61"/>
    </location>
</feature>
<protein>
    <submittedName>
        <fullName evidence="2">Uncharacterized protein</fullName>
    </submittedName>
</protein>
<feature type="transmembrane region" description="Helical" evidence="1">
    <location>
        <begin position="12"/>
        <end position="32"/>
    </location>
</feature>
<keyword evidence="1" id="KW-1133">Transmembrane helix</keyword>
<keyword evidence="1" id="KW-0472">Membrane</keyword>
<organism evidence="2 3">
    <name type="scientific">Marinobacter salarius</name>
    <dbReference type="NCBI Taxonomy" id="1420917"/>
    <lineage>
        <taxon>Bacteria</taxon>
        <taxon>Pseudomonadati</taxon>
        <taxon>Pseudomonadota</taxon>
        <taxon>Gammaproteobacteria</taxon>
        <taxon>Pseudomonadales</taxon>
        <taxon>Marinobacteraceae</taxon>
        <taxon>Marinobacter</taxon>
    </lineage>
</organism>
<gene>
    <name evidence="2" type="ORF">AU15_19585</name>
</gene>
<feature type="transmembrane region" description="Helical" evidence="1">
    <location>
        <begin position="106"/>
        <end position="124"/>
    </location>
</feature>
<evidence type="ECO:0000313" key="2">
    <source>
        <dbReference type="EMBL" id="AHI33378.1"/>
    </source>
</evidence>
<evidence type="ECO:0000256" key="1">
    <source>
        <dbReference type="SAM" id="Phobius"/>
    </source>
</evidence>
<dbReference type="KEGG" id="msr:AU15_19585"/>
<feature type="transmembrane region" description="Helical" evidence="1">
    <location>
        <begin position="73"/>
        <end position="100"/>
    </location>
</feature>
<proteinExistence type="predicted"/>
<dbReference type="Proteomes" id="UP000035081">
    <property type="component" value="Chromosome"/>
</dbReference>
<reference evidence="2 3" key="1">
    <citation type="journal article" date="2014" name="Genome Announc.">
        <title>Draft Genome Sequences of Marinobacter similis A3d10T and Marinobacter salarius R9SW1T.</title>
        <authorList>
            <person name="Ivanova E.P."/>
            <person name="Ng H.J."/>
            <person name="Webb H.K."/>
            <person name="Feng G."/>
            <person name="Oshima K."/>
            <person name="Hattori M."/>
            <person name="Ohkuma M."/>
            <person name="Sergeev A.F."/>
            <person name="Mikhailov V.V."/>
            <person name="Crawford R.J."/>
            <person name="Sawabe T."/>
        </authorList>
    </citation>
    <scope>NUCLEOTIDE SEQUENCE [LARGE SCALE GENOMIC DNA]</scope>
    <source>
        <strain evidence="3">A3d10 and R9SW1</strain>
    </source>
</reference>
<sequence length="217" mass="24065">MINIDMNSKKVWFGVLAAFAAMYAFIFWYWGSAEAPHWLIYVAALYLGLLSTEAFFVGLLMNVADPTRLFSMLNLVILFIVSTITMLLLTFTGVATLVNLLIAEALYLPGIVISIGAVLVFYLMGHNCAKEVFDEFVEHAHPELVNLAVDSYHVSEADLEGARTVSAVAERIAEKDGLQVDGVADDLLKKLSARFYGFDEFDLDDDLVDFGARLHLN</sequence>
<evidence type="ECO:0000313" key="3">
    <source>
        <dbReference type="Proteomes" id="UP000035081"/>
    </source>
</evidence>